<evidence type="ECO:0000313" key="3">
    <source>
        <dbReference type="Proteomes" id="UP000239273"/>
    </source>
</evidence>
<keyword evidence="1" id="KW-1133">Transmembrane helix</keyword>
<evidence type="ECO:0000313" key="2">
    <source>
        <dbReference type="EMBL" id="PQJ87514.1"/>
    </source>
</evidence>
<dbReference type="OrthoDB" id="6193675at2"/>
<organism evidence="2 3">
    <name type="scientific">Aliivibrio sifiae</name>
    <dbReference type="NCBI Taxonomy" id="566293"/>
    <lineage>
        <taxon>Bacteria</taxon>
        <taxon>Pseudomonadati</taxon>
        <taxon>Pseudomonadota</taxon>
        <taxon>Gammaproteobacteria</taxon>
        <taxon>Vibrionales</taxon>
        <taxon>Vibrionaceae</taxon>
        <taxon>Aliivibrio</taxon>
    </lineage>
</organism>
<feature type="transmembrane region" description="Helical" evidence="1">
    <location>
        <begin position="215"/>
        <end position="233"/>
    </location>
</feature>
<sequence length="235" mass="27154">MPKRLTNASTRFTTFGILGFFGFTVLSGKFRLNLHGSKRVMQALYGFMEIVEVKMSKIEITEETLRLPAFKIMISFMFYIVAVGAVLVAGVATAIVFKDFAHLGRAGAVITLIAISMAYKDFCLNLKNLSFNEAAKLFGKNELYKIWAESFVKKYRVRLKELYPKFSVKNAFELIEEINYISAGEFKTKEQYLAKWLEEMLNIWSRNLRVWEFRILFLGTLLWAFSDLINKLLGW</sequence>
<dbReference type="EMBL" id="MSCP01000002">
    <property type="protein sequence ID" value="PQJ87514.1"/>
    <property type="molecule type" value="Genomic_DNA"/>
</dbReference>
<dbReference type="Proteomes" id="UP000239273">
    <property type="component" value="Unassembled WGS sequence"/>
</dbReference>
<name>A0A2S7X827_9GAMM</name>
<feature type="transmembrane region" description="Helical" evidence="1">
    <location>
        <begin position="12"/>
        <end position="32"/>
    </location>
</feature>
<accession>A0A2S7X827</accession>
<evidence type="ECO:0000256" key="1">
    <source>
        <dbReference type="SAM" id="Phobius"/>
    </source>
</evidence>
<protein>
    <submittedName>
        <fullName evidence="2">Uncharacterized protein</fullName>
    </submittedName>
</protein>
<keyword evidence="1" id="KW-0812">Transmembrane</keyword>
<feature type="transmembrane region" description="Helical" evidence="1">
    <location>
        <begin position="76"/>
        <end position="97"/>
    </location>
</feature>
<dbReference type="AlphaFoldDB" id="A0A2S7X827"/>
<proteinExistence type="predicted"/>
<feature type="transmembrane region" description="Helical" evidence="1">
    <location>
        <begin position="103"/>
        <end position="119"/>
    </location>
</feature>
<reference evidence="2 3" key="1">
    <citation type="submission" date="2016-12" db="EMBL/GenBank/DDBJ databases">
        <title>Diversity of luminous bacteria.</title>
        <authorList>
            <person name="Yoshizawa S."/>
            <person name="Kogure K."/>
        </authorList>
    </citation>
    <scope>NUCLEOTIDE SEQUENCE [LARGE SCALE GENOMIC DNA]</scope>
    <source>
        <strain evidence="2 3">NBRC 105001</strain>
    </source>
</reference>
<keyword evidence="1" id="KW-0472">Membrane</keyword>
<comment type="caution">
    <text evidence="2">The sequence shown here is derived from an EMBL/GenBank/DDBJ whole genome shotgun (WGS) entry which is preliminary data.</text>
</comment>
<gene>
    <name evidence="2" type="ORF">BTO23_15525</name>
</gene>